<keyword evidence="2" id="KW-0812">Transmembrane</keyword>
<dbReference type="AlphaFoldDB" id="A0A2K8JMJ3"/>
<organism evidence="3">
    <name type="scientific">Pristhesancus plagipennis</name>
    <name type="common">Common assassin bug</name>
    <dbReference type="NCBI Taxonomy" id="1955184"/>
    <lineage>
        <taxon>Eukaryota</taxon>
        <taxon>Metazoa</taxon>
        <taxon>Ecdysozoa</taxon>
        <taxon>Arthropoda</taxon>
        <taxon>Hexapoda</taxon>
        <taxon>Insecta</taxon>
        <taxon>Pterygota</taxon>
        <taxon>Neoptera</taxon>
        <taxon>Paraneoptera</taxon>
        <taxon>Hemiptera</taxon>
        <taxon>Heteroptera</taxon>
        <taxon>Panheteroptera</taxon>
        <taxon>Cimicomorpha</taxon>
        <taxon>Reduviidae</taxon>
        <taxon>Harpactorinae</taxon>
        <taxon>Harpactorini</taxon>
        <taxon>Pristhesancus</taxon>
    </lineage>
</organism>
<protein>
    <submittedName>
        <fullName evidence="3">Secreted cysteine-rich protein</fullName>
    </submittedName>
</protein>
<evidence type="ECO:0000256" key="1">
    <source>
        <dbReference type="SAM" id="MobiDB-lite"/>
    </source>
</evidence>
<evidence type="ECO:0000313" key="3">
    <source>
        <dbReference type="EMBL" id="ATU83048.1"/>
    </source>
</evidence>
<dbReference type="EMBL" id="KY031297">
    <property type="protein sequence ID" value="ATU83048.1"/>
    <property type="molecule type" value="mRNA"/>
</dbReference>
<reference evidence="3" key="1">
    <citation type="submission" date="2016-10" db="EMBL/GenBank/DDBJ databases">
        <title>The assassin bug Pristhesancus plagipennis produces two different types of venom.</title>
        <authorList>
            <person name="Walker A.A."/>
            <person name="Herzig V."/>
            <person name="Jin J."/>
            <person name="Fry B.G."/>
            <person name="King G.F."/>
        </authorList>
    </citation>
    <scope>NUCLEOTIDE SEQUENCE</scope>
    <source>
        <tissue evidence="3">Venom/labial glands</tissue>
    </source>
</reference>
<feature type="region of interest" description="Disordered" evidence="1">
    <location>
        <begin position="27"/>
        <end position="48"/>
    </location>
</feature>
<keyword evidence="2" id="KW-1133">Transmembrane helix</keyword>
<name>A0A2K8JMJ3_PRIPG</name>
<accession>A0A2K8JMJ3</accession>
<feature type="transmembrane region" description="Helical" evidence="2">
    <location>
        <begin position="6"/>
        <end position="24"/>
    </location>
</feature>
<evidence type="ECO:0000256" key="2">
    <source>
        <dbReference type="SAM" id="Phobius"/>
    </source>
</evidence>
<keyword evidence="2" id="KW-0472">Membrane</keyword>
<proteinExistence type="evidence at transcript level"/>
<sequence>MLKNLLWILIILGTIQNGLFLFYGSDESNASNSSESSSDEGGLFDDLLDDGKIEKPKCGPKDKCPTHNCRFDPAVIHGYCCGCAGASDESPYLCPLDLLCPIKKDELCKQFRYIIKCCCPEGVKDKTN</sequence>
<feature type="compositionally biased region" description="Low complexity" evidence="1">
    <location>
        <begin position="27"/>
        <end position="41"/>
    </location>
</feature>